<organism evidence="1 2">
    <name type="scientific">Ancylostoma ceylanicum</name>
    <dbReference type="NCBI Taxonomy" id="53326"/>
    <lineage>
        <taxon>Eukaryota</taxon>
        <taxon>Metazoa</taxon>
        <taxon>Ecdysozoa</taxon>
        <taxon>Nematoda</taxon>
        <taxon>Chromadorea</taxon>
        <taxon>Rhabditida</taxon>
        <taxon>Rhabditina</taxon>
        <taxon>Rhabditomorpha</taxon>
        <taxon>Strongyloidea</taxon>
        <taxon>Ancylostomatidae</taxon>
        <taxon>Ancylostomatinae</taxon>
        <taxon>Ancylostoma</taxon>
    </lineage>
</organism>
<evidence type="ECO:0000313" key="1">
    <source>
        <dbReference type="EMBL" id="EYC19329.1"/>
    </source>
</evidence>
<name>A0A016UV64_9BILA</name>
<sequence length="105" mass="11669">MVSQTSEITNTRRAVPRFTSKELAYIAETYCANYSFSRNGSAEAVTTNGCVAEIRLVPETVKISPTKISVGAAFKETNYRWLQAKKLLPTMMNHLTAIGLRPQEV</sequence>
<evidence type="ECO:0000313" key="2">
    <source>
        <dbReference type="Proteomes" id="UP000024635"/>
    </source>
</evidence>
<dbReference type="EMBL" id="JARK01001360">
    <property type="protein sequence ID" value="EYC19329.1"/>
    <property type="molecule type" value="Genomic_DNA"/>
</dbReference>
<dbReference type="AlphaFoldDB" id="A0A016UV64"/>
<protein>
    <submittedName>
        <fullName evidence="1">Uncharacterized protein</fullName>
    </submittedName>
</protein>
<accession>A0A016UV64</accession>
<gene>
    <name evidence="1" type="primary">Acey_s0024.g1023</name>
    <name evidence="1" type="ORF">Y032_0024g1023</name>
</gene>
<proteinExistence type="predicted"/>
<dbReference type="Proteomes" id="UP000024635">
    <property type="component" value="Unassembled WGS sequence"/>
</dbReference>
<keyword evidence="2" id="KW-1185">Reference proteome</keyword>
<comment type="caution">
    <text evidence="1">The sequence shown here is derived from an EMBL/GenBank/DDBJ whole genome shotgun (WGS) entry which is preliminary data.</text>
</comment>
<reference evidence="2" key="1">
    <citation type="journal article" date="2015" name="Nat. Genet.">
        <title>The genome and transcriptome of the zoonotic hookworm Ancylostoma ceylanicum identify infection-specific gene families.</title>
        <authorList>
            <person name="Schwarz E.M."/>
            <person name="Hu Y."/>
            <person name="Antoshechkin I."/>
            <person name="Miller M.M."/>
            <person name="Sternberg P.W."/>
            <person name="Aroian R.V."/>
        </authorList>
    </citation>
    <scope>NUCLEOTIDE SEQUENCE</scope>
    <source>
        <strain evidence="2">HY135</strain>
    </source>
</reference>